<dbReference type="Proteomes" id="UP001374952">
    <property type="component" value="Unassembled WGS sequence"/>
</dbReference>
<dbReference type="EMBL" id="JBAKAX010000006">
    <property type="protein sequence ID" value="MEL0604090.1"/>
    <property type="molecule type" value="Genomic_DNA"/>
</dbReference>
<reference evidence="1" key="1">
    <citation type="submission" date="2024-02" db="EMBL/GenBank/DDBJ databases">
        <title>Bacteria isolated from the canopy kelp, Nereocystis luetkeana.</title>
        <authorList>
            <person name="Pfister C.A."/>
            <person name="Younker I.T."/>
            <person name="Light S.H."/>
        </authorList>
    </citation>
    <scope>NUCLEOTIDE SEQUENCE</scope>
    <source>
        <strain evidence="1">TN.2.01</strain>
    </source>
</reference>
<sequence length="609" mass="69038">MRLSMFILILISFPLWAKEPPNILLITADDMGFDDLSLHKHPYIKTPNLDALAKQSVQFSDFSVTPVCSTTRAALLTGRDFYKTGVSGVHGGRDYMQLSETLISDILNDNGYATGLWGKWHIGKTEGYMPTDRGFDEAYYAELYQHKNSTGFYNGNPVEHKGWVSKVITDYSIDFIRKNKNRPFFAYTSYLAPHEPWIAPKEFTQKFINKGMRPATANLYGMIEEMDYQIGRLLQSLEEQGLADNTIVIFMSDNGPWWDSSNLGAMTKSEWEERNPSKMNGNKGQSWQNGIKSPLFIRWPNEFKAGTVNRYVDVKDIFPTLLSLTETQLPKTNKPIDGQSFVDYLYGNTEGPNNRETYIASHSVKSNKEHFNQWTPIDDEARSQMTYHSQVIGLRNEQYKLILNPANDRDGYPQPVQRYILIDMQADPLERHNVISKHPVVANKMKVKLKEKFHQLLVSKTSYAPPVFVVGGNETISVVNGFGAATTNGNTISTAHHMTNMKAKGDSASYLIEVKKSGNYDVYFKQDNTDAAGILINVNIGQNNLSSELTELNLQKLGSVKLKIGTQQIKFNVMQNNSYKPWAEISGFRRLILVPKGYEISNHDLKMPQ</sequence>
<proteinExistence type="predicted"/>
<keyword evidence="2" id="KW-1185">Reference proteome</keyword>
<gene>
    <name evidence="1" type="ORF">V6250_07915</name>
</gene>
<comment type="caution">
    <text evidence="1">The sequence shown here is derived from an EMBL/GenBank/DDBJ whole genome shotgun (WGS) entry which is preliminary data.</text>
</comment>
<organism evidence="1 2">
    <name type="scientific">Pseudoalteromonas undina</name>
    <dbReference type="NCBI Taxonomy" id="43660"/>
    <lineage>
        <taxon>Bacteria</taxon>
        <taxon>Pseudomonadati</taxon>
        <taxon>Pseudomonadota</taxon>
        <taxon>Gammaproteobacteria</taxon>
        <taxon>Alteromonadales</taxon>
        <taxon>Pseudoalteromonadaceae</taxon>
        <taxon>Pseudoalteromonas</taxon>
    </lineage>
</organism>
<evidence type="ECO:0000313" key="2">
    <source>
        <dbReference type="Proteomes" id="UP001374952"/>
    </source>
</evidence>
<protein>
    <submittedName>
        <fullName evidence="1">Arylsulfatase</fullName>
    </submittedName>
</protein>
<name>A0ACC6R342_9GAMM</name>
<accession>A0ACC6R342</accession>
<evidence type="ECO:0000313" key="1">
    <source>
        <dbReference type="EMBL" id="MEL0604090.1"/>
    </source>
</evidence>